<evidence type="ECO:0000256" key="4">
    <source>
        <dbReference type="SAM" id="Coils"/>
    </source>
</evidence>
<evidence type="ECO:0008006" key="8">
    <source>
        <dbReference type="Google" id="ProtNLM"/>
    </source>
</evidence>
<keyword evidence="7" id="KW-1185">Reference proteome</keyword>
<dbReference type="PANTHER" id="PTHR18921:SF2">
    <property type="entry name" value="THYROID RECEPTOR-INTERACTING PROTEIN 11"/>
    <property type="match status" value="1"/>
</dbReference>
<proteinExistence type="predicted"/>
<dbReference type="GO" id="GO:0005794">
    <property type="term" value="C:Golgi apparatus"/>
    <property type="evidence" value="ECO:0000318"/>
    <property type="project" value="GO_Central"/>
</dbReference>
<name>A0A022QU17_ERYGU</name>
<feature type="region of interest" description="Disordered" evidence="5">
    <location>
        <begin position="419"/>
        <end position="505"/>
    </location>
</feature>
<feature type="compositionally biased region" description="Polar residues" evidence="5">
    <location>
        <begin position="455"/>
        <end position="473"/>
    </location>
</feature>
<dbReference type="AlphaFoldDB" id="A0A022QU17"/>
<sequence>MHQIRDQLNQKIAEIGRLQLELQNKDIQETDDSVDKLQRVIANLEDENRNIKKEKDEFEAALKAIHSYPVRKDIPGDVDPSINHSSTMNEALPEKEETHQALLKLEKDLKEACQERDKALQQLNRLKQHLLQKESEESEKMDEDSKIIEELREINEHQRVQISRLEKSLKQAVGSQEEIKMSNSNELKKAKEIIDELNRKLSSYASTIDAKNMEIRNLQTALGQYYAEIEAKERLGEELSVSKEESARLTKQLKEAHEQAEATKKEKDEILAKLSQAERMLVDGKNRVKKLEEDNEKLRRALEQSMTRLNRMSVDSDFLVDRRIVIKLLATYFQRNHSKEVLDLMARMLGFSDEDKQRIGIAQQGGGKGVVRGVLGLPGRLVGGFLGSGSAEAHTTTMASDDQSFTDLWVDFLLKETEREKRESADAPNPESASVPSPPSSDYRGPTSAAPLDSSRPSPYPNQNQAPSYSRGNFFQREHSESEFSTVPLTSSESNSQISRLLPRY</sequence>
<feature type="coiled-coil region" evidence="4">
    <location>
        <begin position="1"/>
        <end position="64"/>
    </location>
</feature>
<feature type="compositionally biased region" description="Polar residues" evidence="5">
    <location>
        <begin position="483"/>
        <end position="499"/>
    </location>
</feature>
<gene>
    <name evidence="6" type="ORF">MIMGU_mgv1a004894mg</name>
</gene>
<evidence type="ECO:0000313" key="7">
    <source>
        <dbReference type="Proteomes" id="UP000030748"/>
    </source>
</evidence>
<comment type="subcellular location">
    <subcellularLocation>
        <location evidence="1">Golgi apparatus</location>
    </subcellularLocation>
</comment>
<dbReference type="GO" id="GO:0007030">
    <property type="term" value="P:Golgi organization"/>
    <property type="evidence" value="ECO:0000318"/>
    <property type="project" value="GO_Central"/>
</dbReference>
<dbReference type="GO" id="GO:0006888">
    <property type="term" value="P:endoplasmic reticulum to Golgi vesicle-mediated transport"/>
    <property type="evidence" value="ECO:0000318"/>
    <property type="project" value="GO_Central"/>
</dbReference>
<evidence type="ECO:0000256" key="5">
    <source>
        <dbReference type="SAM" id="MobiDB-lite"/>
    </source>
</evidence>
<evidence type="ECO:0000313" key="6">
    <source>
        <dbReference type="EMBL" id="EYU32182.1"/>
    </source>
</evidence>
<dbReference type="PANTHER" id="PTHR18921">
    <property type="entry name" value="MYOSIN HEAVY CHAIN - RELATED"/>
    <property type="match status" value="1"/>
</dbReference>
<dbReference type="Proteomes" id="UP000030748">
    <property type="component" value="Unassembled WGS sequence"/>
</dbReference>
<evidence type="ECO:0000256" key="1">
    <source>
        <dbReference type="ARBA" id="ARBA00004555"/>
    </source>
</evidence>
<reference evidence="6 7" key="1">
    <citation type="journal article" date="2013" name="Proc. Natl. Acad. Sci. U.S.A.">
        <title>Fine-scale variation in meiotic recombination in Mimulus inferred from population shotgun sequencing.</title>
        <authorList>
            <person name="Hellsten U."/>
            <person name="Wright K.M."/>
            <person name="Jenkins J."/>
            <person name="Shu S."/>
            <person name="Yuan Y."/>
            <person name="Wessler S.R."/>
            <person name="Schmutz J."/>
            <person name="Willis J.H."/>
            <person name="Rokhsar D.S."/>
        </authorList>
    </citation>
    <scope>NUCLEOTIDE SEQUENCE [LARGE SCALE GENOMIC DNA]</scope>
    <source>
        <strain evidence="7">cv. DUN x IM62</strain>
    </source>
</reference>
<accession>A0A022QU17</accession>
<organism evidence="6 7">
    <name type="scientific">Erythranthe guttata</name>
    <name type="common">Yellow monkey flower</name>
    <name type="synonym">Mimulus guttatus</name>
    <dbReference type="NCBI Taxonomy" id="4155"/>
    <lineage>
        <taxon>Eukaryota</taxon>
        <taxon>Viridiplantae</taxon>
        <taxon>Streptophyta</taxon>
        <taxon>Embryophyta</taxon>
        <taxon>Tracheophyta</taxon>
        <taxon>Spermatophyta</taxon>
        <taxon>Magnoliopsida</taxon>
        <taxon>eudicotyledons</taxon>
        <taxon>Gunneridae</taxon>
        <taxon>Pentapetalae</taxon>
        <taxon>asterids</taxon>
        <taxon>lamiids</taxon>
        <taxon>Lamiales</taxon>
        <taxon>Phrymaceae</taxon>
        <taxon>Erythranthe</taxon>
    </lineage>
</organism>
<evidence type="ECO:0000256" key="2">
    <source>
        <dbReference type="ARBA" id="ARBA00023034"/>
    </source>
</evidence>
<protein>
    <recommendedName>
        <fullName evidence="8">GRIP domain-containing protein</fullName>
    </recommendedName>
</protein>
<dbReference type="GO" id="GO:0031267">
    <property type="term" value="F:small GTPase binding"/>
    <property type="evidence" value="ECO:0000318"/>
    <property type="project" value="GO_Central"/>
</dbReference>
<dbReference type="STRING" id="4155.A0A022QU17"/>
<dbReference type="eggNOG" id="ENOG502QSWR">
    <property type="taxonomic scope" value="Eukaryota"/>
</dbReference>
<evidence type="ECO:0000256" key="3">
    <source>
        <dbReference type="ARBA" id="ARBA00023054"/>
    </source>
</evidence>
<feature type="coiled-coil region" evidence="4">
    <location>
        <begin position="95"/>
        <end position="315"/>
    </location>
</feature>
<keyword evidence="3 4" id="KW-0175">Coiled coil</keyword>
<keyword evidence="2" id="KW-0333">Golgi apparatus</keyword>
<dbReference type="EMBL" id="KI630880">
    <property type="protein sequence ID" value="EYU32182.1"/>
    <property type="molecule type" value="Genomic_DNA"/>
</dbReference>